<organism evidence="3 4">
    <name type="scientific">Kitasatospora misakiensis</name>
    <dbReference type="NCBI Taxonomy" id="67330"/>
    <lineage>
        <taxon>Bacteria</taxon>
        <taxon>Bacillati</taxon>
        <taxon>Actinomycetota</taxon>
        <taxon>Actinomycetes</taxon>
        <taxon>Kitasatosporales</taxon>
        <taxon>Streptomycetaceae</taxon>
        <taxon>Kitasatospora</taxon>
    </lineage>
</organism>
<dbReference type="InterPro" id="IPR044857">
    <property type="entry name" value="T7SS_EccB_R1"/>
</dbReference>
<proteinExistence type="predicted"/>
<gene>
    <name evidence="3" type="primary">eccB</name>
    <name evidence="3" type="ORF">ACFP3U_27390</name>
</gene>
<keyword evidence="2" id="KW-1133">Transmembrane helix</keyword>
<keyword evidence="4" id="KW-1185">Reference proteome</keyword>
<dbReference type="Proteomes" id="UP001595975">
    <property type="component" value="Unassembled WGS sequence"/>
</dbReference>
<evidence type="ECO:0000256" key="1">
    <source>
        <dbReference type="SAM" id="MobiDB-lite"/>
    </source>
</evidence>
<dbReference type="PANTHER" id="PTHR40765:SF2">
    <property type="entry name" value="ESX-2 SECRETION SYSTEM ATPASE ECCB2"/>
    <property type="match status" value="1"/>
</dbReference>
<dbReference type="RefSeq" id="WP_380228374.1">
    <property type="nucleotide sequence ID" value="NZ_JBHSOF010000043.1"/>
</dbReference>
<dbReference type="EMBL" id="JBHSOF010000043">
    <property type="protein sequence ID" value="MFC5666678.1"/>
    <property type="molecule type" value="Genomic_DNA"/>
</dbReference>
<comment type="caution">
    <text evidence="3">The sequence shown here is derived from an EMBL/GenBank/DDBJ whole genome shotgun (WGS) entry which is preliminary data.</text>
</comment>
<name>A0ABW0XAA4_9ACTN</name>
<accession>A0ABW0XAA4</accession>
<dbReference type="Gene3D" id="3.30.2390.20">
    <property type="entry name" value="Type VII secretion system EccB, repeat 1 domain"/>
    <property type="match status" value="1"/>
</dbReference>
<dbReference type="Pfam" id="PF05108">
    <property type="entry name" value="T7SS_ESX1_EccB"/>
    <property type="match status" value="1"/>
</dbReference>
<feature type="region of interest" description="Disordered" evidence="1">
    <location>
        <begin position="473"/>
        <end position="493"/>
    </location>
</feature>
<keyword evidence="2" id="KW-0472">Membrane</keyword>
<feature type="transmembrane region" description="Helical" evidence="2">
    <location>
        <begin position="40"/>
        <end position="61"/>
    </location>
</feature>
<dbReference type="InterPro" id="IPR007795">
    <property type="entry name" value="T7SS_EccB"/>
</dbReference>
<sequence>MQSRRDQVQAHLFVMSRVAAGVLRAEPDAPDTPVGRTNRGAATGLALALLIGAGAGIYGLVKPGGATGWKKSGTLVVVKETGARYVVAAGLLHPVLNEASARLLVGDQLKVDQVSARSLEGAERGTPIGIVGAPDGLPGPAALLGADWLLCTVRTTGTGTGTTGTGTGAARPAPQLSVAIGTHRTGRPAGDQGVLVAGPDGAVHLLWHGRRFAVDAAGGAVRALGYTAATPAPVTASFLAAFPAGPDLRAPDVPARGKDGPVLSGRPTRTGQLFTGTGEERYLLAEQGLVPVSATQFALLQGDPRTQQEAYANGPVTPAQVGAADLAAHTAPAAAAAAFAPEGLPGRPPALLPPRPEQALCAALRPAGDGGELDVAVLDANPVLGLPPVLQPGVVPSCTPADRIAVRPGGGALVRALSGGGFGSTLYLVTDSGVKYPLASAAVAERLGYAKAAPTAVPGRVLSLLPTGPSLDPAPLAGGVVQPPAGTEGRCAR</sequence>
<protein>
    <submittedName>
        <fullName evidence="3">Type VII secretion protein EccB</fullName>
    </submittedName>
</protein>
<evidence type="ECO:0000313" key="4">
    <source>
        <dbReference type="Proteomes" id="UP001595975"/>
    </source>
</evidence>
<dbReference type="PANTHER" id="PTHR40765">
    <property type="entry name" value="ESX-2 SECRETION SYSTEM ATPASE ECCB2"/>
    <property type="match status" value="1"/>
</dbReference>
<dbReference type="NCBIfam" id="TIGR03919">
    <property type="entry name" value="T7SS_EccB"/>
    <property type="match status" value="1"/>
</dbReference>
<evidence type="ECO:0000313" key="3">
    <source>
        <dbReference type="EMBL" id="MFC5666678.1"/>
    </source>
</evidence>
<evidence type="ECO:0000256" key="2">
    <source>
        <dbReference type="SAM" id="Phobius"/>
    </source>
</evidence>
<keyword evidence="2" id="KW-0812">Transmembrane</keyword>
<reference evidence="4" key="1">
    <citation type="journal article" date="2019" name="Int. J. Syst. Evol. Microbiol.">
        <title>The Global Catalogue of Microorganisms (GCM) 10K type strain sequencing project: providing services to taxonomists for standard genome sequencing and annotation.</title>
        <authorList>
            <consortium name="The Broad Institute Genomics Platform"/>
            <consortium name="The Broad Institute Genome Sequencing Center for Infectious Disease"/>
            <person name="Wu L."/>
            <person name="Ma J."/>
        </authorList>
    </citation>
    <scope>NUCLEOTIDE SEQUENCE [LARGE SCALE GENOMIC DNA]</scope>
    <source>
        <strain evidence="4">CGMCC 4.1437</strain>
    </source>
</reference>